<dbReference type="AlphaFoldDB" id="A0A443ZG08"/>
<sequence length="192" mass="20956">MAVCPACRLRTAQILFFGCSMGNVISSRLGNGYSFNASTVMKTLVCAGVFSLLAACDDGKQNAASPAGKAQQDVFHAEYKTDRLDLQVKAGSKFVVPVTVENTSQVVWSSGKDRVHVAYNWLYVDEQMLLRDGVRTSFSQDVAPGKEVLVNATVVAPKEQGIYLLRMNMVQEGVAWFSDKKVKPLDLTVIVN</sequence>
<protein>
    <submittedName>
        <fullName evidence="1">Uncharacterized protein</fullName>
    </submittedName>
</protein>
<dbReference type="Gene3D" id="2.60.40.10">
    <property type="entry name" value="Immunoglobulins"/>
    <property type="match status" value="1"/>
</dbReference>
<evidence type="ECO:0000313" key="2">
    <source>
        <dbReference type="Proteomes" id="UP000288983"/>
    </source>
</evidence>
<evidence type="ECO:0000313" key="1">
    <source>
        <dbReference type="EMBL" id="RWU17788.1"/>
    </source>
</evidence>
<accession>A0A443ZG08</accession>
<dbReference type="Proteomes" id="UP000288983">
    <property type="component" value="Unassembled WGS sequence"/>
</dbReference>
<name>A0A443ZG08_9PSED</name>
<dbReference type="OrthoDB" id="6008431at2"/>
<dbReference type="EMBL" id="QJRG01000049">
    <property type="protein sequence ID" value="RWU17788.1"/>
    <property type="molecule type" value="Genomic_DNA"/>
</dbReference>
<proteinExistence type="predicted"/>
<comment type="caution">
    <text evidence="1">The sequence shown here is derived from an EMBL/GenBank/DDBJ whole genome shotgun (WGS) entry which is preliminary data.</text>
</comment>
<gene>
    <name evidence="1" type="ORF">DM813_24180</name>
</gene>
<dbReference type="InterPro" id="IPR013783">
    <property type="entry name" value="Ig-like_fold"/>
</dbReference>
<organism evidence="1 2">
    <name type="scientific">Pseudomonas alkylphenolica</name>
    <dbReference type="NCBI Taxonomy" id="237609"/>
    <lineage>
        <taxon>Bacteria</taxon>
        <taxon>Pseudomonadati</taxon>
        <taxon>Pseudomonadota</taxon>
        <taxon>Gammaproteobacteria</taxon>
        <taxon>Pseudomonadales</taxon>
        <taxon>Pseudomonadaceae</taxon>
        <taxon>Pseudomonas</taxon>
    </lineage>
</organism>
<reference evidence="1 2" key="1">
    <citation type="submission" date="2018-06" db="EMBL/GenBank/DDBJ databases">
        <title>Bacteria isolated from soil of Wuhan.</title>
        <authorList>
            <person name="Wei X."/>
            <person name="Chunhua H."/>
        </authorList>
    </citation>
    <scope>NUCLEOTIDE SEQUENCE [LARGE SCALE GENOMIC DNA]</scope>
    <source>
        <strain evidence="2">xwS2</strain>
    </source>
</reference>